<dbReference type="Proteomes" id="UP001201812">
    <property type="component" value="Unassembled WGS sequence"/>
</dbReference>
<comment type="caution">
    <text evidence="2">The sequence shown here is derived from an EMBL/GenBank/DDBJ whole genome shotgun (WGS) entry which is preliminary data.</text>
</comment>
<feature type="domain" description="F-box" evidence="1">
    <location>
        <begin position="63"/>
        <end position="95"/>
    </location>
</feature>
<reference evidence="2" key="1">
    <citation type="submission" date="2022-01" db="EMBL/GenBank/DDBJ databases">
        <title>Genome Sequence Resource for Two Populations of Ditylenchus destructor, the Migratory Endoparasitic Phytonematode.</title>
        <authorList>
            <person name="Zhang H."/>
            <person name="Lin R."/>
            <person name="Xie B."/>
        </authorList>
    </citation>
    <scope>NUCLEOTIDE SEQUENCE</scope>
    <source>
        <strain evidence="2">BazhouSP</strain>
    </source>
</reference>
<dbReference type="Gene3D" id="3.80.10.10">
    <property type="entry name" value="Ribonuclease Inhibitor"/>
    <property type="match status" value="1"/>
</dbReference>
<name>A0AAD4MTA0_9BILA</name>
<evidence type="ECO:0000313" key="3">
    <source>
        <dbReference type="Proteomes" id="UP001201812"/>
    </source>
</evidence>
<dbReference type="SUPFAM" id="SSF81383">
    <property type="entry name" value="F-box domain"/>
    <property type="match status" value="1"/>
</dbReference>
<proteinExistence type="predicted"/>
<dbReference type="InterPro" id="IPR032675">
    <property type="entry name" value="LRR_dom_sf"/>
</dbReference>
<evidence type="ECO:0000259" key="1">
    <source>
        <dbReference type="Pfam" id="PF12937"/>
    </source>
</evidence>
<dbReference type="InterPro" id="IPR001810">
    <property type="entry name" value="F-box_dom"/>
</dbReference>
<keyword evidence="3" id="KW-1185">Reference proteome</keyword>
<sequence>MDEEKAKKDCYVSTRQHLCGNTEPQTAQEKAAGGIKFKDNFMLATRSKISNGSEVFLDLSQAPDFVLLLIFDQLAQIPDTIRCASVCRRWKYLIEEVGCQSLRVLSRKTLLPAPAGKKPWISEQYDLYDFGPLFSLRPYISLKLMKTLFKKLSKHLKVVVLDMLLNRCSECIQKTNFLYRIIEDGRLPCFDVYSKEMADDPLLLLENFFGISRLDSCFLLDEDFVDIFRNMPNLKWLNLFNVDIDKETLIRLGDAVGDRLKALTIGRHKHRAETSTSIDPYVGEFLPKFTSLEYLALPPGNVEYCSPQAVIPHLPHTLTHLDLGEFPIALDSYFGKLAEICPHLTSLSLNIHNSVDMNELNRVAKKLQV</sequence>
<dbReference type="Gene3D" id="1.20.1280.50">
    <property type="match status" value="1"/>
</dbReference>
<dbReference type="AlphaFoldDB" id="A0AAD4MTA0"/>
<evidence type="ECO:0000313" key="2">
    <source>
        <dbReference type="EMBL" id="KAI1705441.1"/>
    </source>
</evidence>
<accession>A0AAD4MTA0</accession>
<dbReference type="EMBL" id="JAKKPZ010000056">
    <property type="protein sequence ID" value="KAI1705441.1"/>
    <property type="molecule type" value="Genomic_DNA"/>
</dbReference>
<dbReference type="Pfam" id="PF12937">
    <property type="entry name" value="F-box-like"/>
    <property type="match status" value="1"/>
</dbReference>
<protein>
    <recommendedName>
        <fullName evidence="1">F-box domain-containing protein</fullName>
    </recommendedName>
</protein>
<organism evidence="2 3">
    <name type="scientific">Ditylenchus destructor</name>
    <dbReference type="NCBI Taxonomy" id="166010"/>
    <lineage>
        <taxon>Eukaryota</taxon>
        <taxon>Metazoa</taxon>
        <taxon>Ecdysozoa</taxon>
        <taxon>Nematoda</taxon>
        <taxon>Chromadorea</taxon>
        <taxon>Rhabditida</taxon>
        <taxon>Tylenchina</taxon>
        <taxon>Tylenchomorpha</taxon>
        <taxon>Sphaerularioidea</taxon>
        <taxon>Anguinidae</taxon>
        <taxon>Anguininae</taxon>
        <taxon>Ditylenchus</taxon>
    </lineage>
</organism>
<dbReference type="SUPFAM" id="SSF52047">
    <property type="entry name" value="RNI-like"/>
    <property type="match status" value="1"/>
</dbReference>
<dbReference type="InterPro" id="IPR036047">
    <property type="entry name" value="F-box-like_dom_sf"/>
</dbReference>
<gene>
    <name evidence="2" type="ORF">DdX_13579</name>
</gene>